<proteinExistence type="predicted"/>
<dbReference type="Pfam" id="PF20126">
    <property type="entry name" value="TumE"/>
    <property type="match status" value="1"/>
</dbReference>
<reference evidence="1 2" key="1">
    <citation type="submission" date="2020-08" db="EMBL/GenBank/DDBJ databases">
        <title>Bridging the membrane lipid divide: bacteria of the FCB group superphylum have the potential to synthesize archaeal ether lipids.</title>
        <authorList>
            <person name="Villanueva L."/>
            <person name="Von Meijenfeldt F.A.B."/>
            <person name="Westbye A.B."/>
            <person name="Yadav S."/>
            <person name="Hopmans E.C."/>
            <person name="Dutilh B.E."/>
            <person name="Sinninghe Damste J.S."/>
        </authorList>
    </citation>
    <scope>NUCLEOTIDE SEQUENCE [LARGE SCALE GENOMIC DNA]</scope>
    <source>
        <strain evidence="1">NIOZ-UU17</strain>
    </source>
</reference>
<organism evidence="1 2">
    <name type="scientific">Candidatus Desulfatibia vada</name>
    <dbReference type="NCBI Taxonomy" id="2841696"/>
    <lineage>
        <taxon>Bacteria</taxon>
        <taxon>Pseudomonadati</taxon>
        <taxon>Thermodesulfobacteriota</taxon>
        <taxon>Desulfobacteria</taxon>
        <taxon>Desulfobacterales</taxon>
        <taxon>Desulfobacterales incertae sedis</taxon>
        <taxon>Candidatus Desulfatibia</taxon>
    </lineage>
</organism>
<dbReference type="EMBL" id="JACNIG010000151">
    <property type="protein sequence ID" value="MBC8431513.1"/>
    <property type="molecule type" value="Genomic_DNA"/>
</dbReference>
<dbReference type="AlphaFoldDB" id="A0A8J6TQ04"/>
<name>A0A8J6TQ04_9BACT</name>
<evidence type="ECO:0000313" key="2">
    <source>
        <dbReference type="Proteomes" id="UP000605201"/>
    </source>
</evidence>
<evidence type="ECO:0000313" key="1">
    <source>
        <dbReference type="EMBL" id="MBC8431513.1"/>
    </source>
</evidence>
<comment type="caution">
    <text evidence="1">The sequence shown here is derived from an EMBL/GenBank/DDBJ whole genome shotgun (WGS) entry which is preliminary data.</text>
</comment>
<sequence>MPIRQCIEESILLLTLSPIVESFSILKKRETEGDGFIRAKAVITDGSLLEISMYWQLTEDDLRLLSYRFHWQDETTKLIKRWDNAKHHPEIKTFPFHMHAGEEKEVKESGVMELFDVLRILETGAEKIDVV</sequence>
<accession>A0A8J6TQ04</accession>
<dbReference type="Proteomes" id="UP000605201">
    <property type="component" value="Unassembled WGS sequence"/>
</dbReference>
<dbReference type="InterPro" id="IPR045397">
    <property type="entry name" value="TumE-like"/>
</dbReference>
<protein>
    <submittedName>
        <fullName evidence="1">Uncharacterized protein</fullName>
    </submittedName>
</protein>
<gene>
    <name evidence="1" type="ORF">H8D96_06295</name>
</gene>